<dbReference type="PANTHER" id="PTHR43625:SF40">
    <property type="entry name" value="ALDO-KETO REDUCTASE YAKC [NADP(+)]"/>
    <property type="match status" value="1"/>
</dbReference>
<evidence type="ECO:0000313" key="4">
    <source>
        <dbReference type="Proteomes" id="UP001152766"/>
    </source>
</evidence>
<sequence length="78" mass="8624">MRAPDGSMLRIDGSPAHVREACDASLQRLGVERIDLYCQHRVDKTVPIEETVGAMPSTRCCAGTPWPACATRRRRSGR</sequence>
<dbReference type="Pfam" id="PF00248">
    <property type="entry name" value="Aldo_ket_red"/>
    <property type="match status" value="1"/>
</dbReference>
<evidence type="ECO:0000313" key="3">
    <source>
        <dbReference type="EMBL" id="MDG0862536.1"/>
    </source>
</evidence>
<evidence type="ECO:0000256" key="1">
    <source>
        <dbReference type="ARBA" id="ARBA00023002"/>
    </source>
</evidence>
<dbReference type="GO" id="GO:0005737">
    <property type="term" value="C:cytoplasm"/>
    <property type="evidence" value="ECO:0007669"/>
    <property type="project" value="TreeGrafter"/>
</dbReference>
<dbReference type="Proteomes" id="UP001152766">
    <property type="component" value="Unassembled WGS sequence"/>
</dbReference>
<accession>A0A9X4LGG3</accession>
<keyword evidence="1" id="KW-0560">Oxidoreductase</keyword>
<dbReference type="GO" id="GO:0016491">
    <property type="term" value="F:oxidoreductase activity"/>
    <property type="evidence" value="ECO:0007669"/>
    <property type="project" value="UniProtKB-KW"/>
</dbReference>
<evidence type="ECO:0000259" key="2">
    <source>
        <dbReference type="Pfam" id="PF00248"/>
    </source>
</evidence>
<dbReference type="SUPFAM" id="SSF51430">
    <property type="entry name" value="NAD(P)-linked oxidoreductase"/>
    <property type="match status" value="1"/>
</dbReference>
<dbReference type="PANTHER" id="PTHR43625">
    <property type="entry name" value="AFLATOXIN B1 ALDEHYDE REDUCTASE"/>
    <property type="match status" value="1"/>
</dbReference>
<dbReference type="InterPro" id="IPR023210">
    <property type="entry name" value="NADP_OxRdtase_dom"/>
</dbReference>
<dbReference type="Gene3D" id="3.20.20.100">
    <property type="entry name" value="NADP-dependent oxidoreductase domain"/>
    <property type="match status" value="1"/>
</dbReference>
<reference evidence="3" key="1">
    <citation type="submission" date="2019-02" db="EMBL/GenBank/DDBJ databases">
        <title>Draft genome of the type strain Pelomonas aquatica CCUG 52575T.</title>
        <authorList>
            <person name="Gomila M."/>
            <person name="Lalucat J."/>
        </authorList>
    </citation>
    <scope>NUCLEOTIDE SEQUENCE</scope>
    <source>
        <strain evidence="3">CCUG 52575</strain>
    </source>
</reference>
<dbReference type="InterPro" id="IPR036812">
    <property type="entry name" value="NAD(P)_OxRdtase_dom_sf"/>
</dbReference>
<comment type="caution">
    <text evidence="3">The sequence shown here is derived from an EMBL/GenBank/DDBJ whole genome shotgun (WGS) entry which is preliminary data.</text>
</comment>
<feature type="domain" description="NADP-dependent oxidoreductase" evidence="2">
    <location>
        <begin position="12"/>
        <end position="55"/>
    </location>
</feature>
<proteinExistence type="predicted"/>
<dbReference type="InterPro" id="IPR050791">
    <property type="entry name" value="Aldo-Keto_reductase"/>
</dbReference>
<gene>
    <name evidence="3" type="ORF">EXJ73_08635</name>
</gene>
<organism evidence="3 4">
    <name type="scientific">Pelomonas aquatica</name>
    <dbReference type="NCBI Taxonomy" id="431058"/>
    <lineage>
        <taxon>Bacteria</taxon>
        <taxon>Pseudomonadati</taxon>
        <taxon>Pseudomonadota</taxon>
        <taxon>Betaproteobacteria</taxon>
        <taxon>Burkholderiales</taxon>
        <taxon>Sphaerotilaceae</taxon>
        <taxon>Roseateles</taxon>
    </lineage>
</organism>
<name>A0A9X4LGG3_9BURK</name>
<protein>
    <submittedName>
        <fullName evidence="3">Aldo/keto reductase</fullName>
    </submittedName>
</protein>
<keyword evidence="4" id="KW-1185">Reference proteome</keyword>
<dbReference type="AlphaFoldDB" id="A0A9X4LGG3"/>
<dbReference type="EMBL" id="SGUG01000010">
    <property type="protein sequence ID" value="MDG0862536.1"/>
    <property type="molecule type" value="Genomic_DNA"/>
</dbReference>